<comment type="caution">
    <text evidence="2">The sequence shown here is derived from an EMBL/GenBank/DDBJ whole genome shotgun (WGS) entry which is preliminary data.</text>
</comment>
<dbReference type="AlphaFoldDB" id="A0A9J6DU47"/>
<reference evidence="2" key="1">
    <citation type="journal article" date="2020" name="Cell">
        <title>Large-Scale Comparative Analyses of Tick Genomes Elucidate Their Genetic Diversity and Vector Capacities.</title>
        <authorList>
            <consortium name="Tick Genome and Microbiome Consortium (TIGMIC)"/>
            <person name="Jia N."/>
            <person name="Wang J."/>
            <person name="Shi W."/>
            <person name="Du L."/>
            <person name="Sun Y."/>
            <person name="Zhan W."/>
            <person name="Jiang J.F."/>
            <person name="Wang Q."/>
            <person name="Zhang B."/>
            <person name="Ji P."/>
            <person name="Bell-Sakyi L."/>
            <person name="Cui X.M."/>
            <person name="Yuan T.T."/>
            <person name="Jiang B.G."/>
            <person name="Yang W.F."/>
            <person name="Lam T.T."/>
            <person name="Chang Q.C."/>
            <person name="Ding S.J."/>
            <person name="Wang X.J."/>
            <person name="Zhu J.G."/>
            <person name="Ruan X.D."/>
            <person name="Zhao L."/>
            <person name="Wei J.T."/>
            <person name="Ye R.Z."/>
            <person name="Que T.C."/>
            <person name="Du C.H."/>
            <person name="Zhou Y.H."/>
            <person name="Cheng J.X."/>
            <person name="Dai P.F."/>
            <person name="Guo W.B."/>
            <person name="Han X.H."/>
            <person name="Huang E.J."/>
            <person name="Li L.F."/>
            <person name="Wei W."/>
            <person name="Gao Y.C."/>
            <person name="Liu J.Z."/>
            <person name="Shao H.Z."/>
            <person name="Wang X."/>
            <person name="Wang C.C."/>
            <person name="Yang T.C."/>
            <person name="Huo Q.B."/>
            <person name="Li W."/>
            <person name="Chen H.Y."/>
            <person name="Chen S.E."/>
            <person name="Zhou L.G."/>
            <person name="Ni X.B."/>
            <person name="Tian J.H."/>
            <person name="Sheng Y."/>
            <person name="Liu T."/>
            <person name="Pan Y.S."/>
            <person name="Xia L.Y."/>
            <person name="Li J."/>
            <person name="Zhao F."/>
            <person name="Cao W.C."/>
        </authorList>
    </citation>
    <scope>NUCLEOTIDE SEQUENCE</scope>
    <source>
        <strain evidence="2">Rmic-2018</strain>
    </source>
</reference>
<name>A0A9J6DU47_RHIMP</name>
<gene>
    <name evidence="2" type="ORF">HPB51_010735</name>
</gene>
<feature type="region of interest" description="Disordered" evidence="1">
    <location>
        <begin position="20"/>
        <end position="40"/>
    </location>
</feature>
<protein>
    <submittedName>
        <fullName evidence="2">Uncharacterized protein</fullName>
    </submittedName>
</protein>
<sequence>MAAWTGSSLPPMADLGASLLRRGRRSLDDPRGDSVRTVSQRAQQEAEVVLVRVLEQLARDAPPAQGLAVGASGAPEPRRVVLAVRHLRDDQTRLVHDRDVFGSSLRI</sequence>
<dbReference type="Proteomes" id="UP000821866">
    <property type="component" value="Unassembled WGS sequence"/>
</dbReference>
<feature type="compositionally biased region" description="Basic and acidic residues" evidence="1">
    <location>
        <begin position="25"/>
        <end position="34"/>
    </location>
</feature>
<proteinExistence type="predicted"/>
<keyword evidence="3" id="KW-1185">Reference proteome</keyword>
<accession>A0A9J6DU47</accession>
<dbReference type="EMBL" id="JABSTU010000007">
    <property type="protein sequence ID" value="KAH8025651.1"/>
    <property type="molecule type" value="Genomic_DNA"/>
</dbReference>
<reference evidence="2" key="2">
    <citation type="submission" date="2021-09" db="EMBL/GenBank/DDBJ databases">
        <authorList>
            <person name="Jia N."/>
            <person name="Wang J."/>
            <person name="Shi W."/>
            <person name="Du L."/>
            <person name="Sun Y."/>
            <person name="Zhan W."/>
            <person name="Jiang J."/>
            <person name="Wang Q."/>
            <person name="Zhang B."/>
            <person name="Ji P."/>
            <person name="Sakyi L.B."/>
            <person name="Cui X."/>
            <person name="Yuan T."/>
            <person name="Jiang B."/>
            <person name="Yang W."/>
            <person name="Lam T.T.-Y."/>
            <person name="Chang Q."/>
            <person name="Ding S."/>
            <person name="Wang X."/>
            <person name="Zhu J."/>
            <person name="Ruan X."/>
            <person name="Zhao L."/>
            <person name="Wei J."/>
            <person name="Que T."/>
            <person name="Du C."/>
            <person name="Cheng J."/>
            <person name="Dai P."/>
            <person name="Han X."/>
            <person name="Huang E."/>
            <person name="Gao Y."/>
            <person name="Liu J."/>
            <person name="Shao H."/>
            <person name="Ye R."/>
            <person name="Li L."/>
            <person name="Wei W."/>
            <person name="Wang X."/>
            <person name="Wang C."/>
            <person name="Huo Q."/>
            <person name="Li W."/>
            <person name="Guo W."/>
            <person name="Chen H."/>
            <person name="Chen S."/>
            <person name="Zhou L."/>
            <person name="Zhou L."/>
            <person name="Ni X."/>
            <person name="Tian J."/>
            <person name="Zhou Y."/>
            <person name="Sheng Y."/>
            <person name="Liu T."/>
            <person name="Pan Y."/>
            <person name="Xia L."/>
            <person name="Li J."/>
            <person name="Zhao F."/>
            <person name="Cao W."/>
        </authorList>
    </citation>
    <scope>NUCLEOTIDE SEQUENCE</scope>
    <source>
        <strain evidence="2">Rmic-2018</strain>
        <tissue evidence="2">Larvae</tissue>
    </source>
</reference>
<evidence type="ECO:0000313" key="3">
    <source>
        <dbReference type="Proteomes" id="UP000821866"/>
    </source>
</evidence>
<evidence type="ECO:0000256" key="1">
    <source>
        <dbReference type="SAM" id="MobiDB-lite"/>
    </source>
</evidence>
<organism evidence="2 3">
    <name type="scientific">Rhipicephalus microplus</name>
    <name type="common">Cattle tick</name>
    <name type="synonym">Boophilus microplus</name>
    <dbReference type="NCBI Taxonomy" id="6941"/>
    <lineage>
        <taxon>Eukaryota</taxon>
        <taxon>Metazoa</taxon>
        <taxon>Ecdysozoa</taxon>
        <taxon>Arthropoda</taxon>
        <taxon>Chelicerata</taxon>
        <taxon>Arachnida</taxon>
        <taxon>Acari</taxon>
        <taxon>Parasitiformes</taxon>
        <taxon>Ixodida</taxon>
        <taxon>Ixodoidea</taxon>
        <taxon>Ixodidae</taxon>
        <taxon>Rhipicephalinae</taxon>
        <taxon>Rhipicephalus</taxon>
        <taxon>Boophilus</taxon>
    </lineage>
</organism>
<evidence type="ECO:0000313" key="2">
    <source>
        <dbReference type="EMBL" id="KAH8025651.1"/>
    </source>
</evidence>